<organism evidence="1">
    <name type="scientific">uncultured Adhaeribacter sp</name>
    <dbReference type="NCBI Taxonomy" id="448109"/>
    <lineage>
        <taxon>Bacteria</taxon>
        <taxon>Pseudomonadati</taxon>
        <taxon>Bacteroidota</taxon>
        <taxon>Cytophagia</taxon>
        <taxon>Cytophagales</taxon>
        <taxon>Hymenobacteraceae</taxon>
        <taxon>Adhaeribacter</taxon>
        <taxon>environmental samples</taxon>
    </lineage>
</organism>
<protein>
    <submittedName>
        <fullName evidence="1">Uncharacterized protein</fullName>
    </submittedName>
</protein>
<evidence type="ECO:0000313" key="1">
    <source>
        <dbReference type="EMBL" id="CAA9282331.1"/>
    </source>
</evidence>
<dbReference type="EMBL" id="CADCTJ010001062">
    <property type="protein sequence ID" value="CAA9282331.1"/>
    <property type="molecule type" value="Genomic_DNA"/>
</dbReference>
<accession>A0A6J4JME0</accession>
<sequence>MAEGRYGCGNPYVDVTYLGKEKQLVFPCDIDVASSKFAYVLIKEGALGYPIIVQQQLEVN</sequence>
<name>A0A6J4JME0_9BACT</name>
<gene>
    <name evidence="1" type="ORF">AVDCRST_MAG95-3395</name>
</gene>
<dbReference type="AlphaFoldDB" id="A0A6J4JME0"/>
<reference evidence="1" key="1">
    <citation type="submission" date="2020-02" db="EMBL/GenBank/DDBJ databases">
        <authorList>
            <person name="Meier V. D."/>
        </authorList>
    </citation>
    <scope>NUCLEOTIDE SEQUENCE</scope>
    <source>
        <strain evidence="1">AVDCRST_MAG95</strain>
    </source>
</reference>
<proteinExistence type="predicted"/>